<protein>
    <recommendedName>
        <fullName evidence="4">Pectinacetylesterase</fullName>
    </recommendedName>
</protein>
<evidence type="ECO:0000256" key="1">
    <source>
        <dbReference type="SAM" id="SignalP"/>
    </source>
</evidence>
<feature type="signal peptide" evidence="1">
    <location>
        <begin position="1"/>
        <end position="23"/>
    </location>
</feature>
<comment type="caution">
    <text evidence="2">The sequence shown here is derived from an EMBL/GenBank/DDBJ whole genome shotgun (WGS) entry which is preliminary data.</text>
</comment>
<name>A0A2A4MN34_9GAMM</name>
<dbReference type="InterPro" id="IPR029058">
    <property type="entry name" value="AB_hydrolase_fold"/>
</dbReference>
<accession>A0A2A4MN34</accession>
<feature type="chain" id="PRO_5012743098" description="Pectinacetylesterase" evidence="1">
    <location>
        <begin position="24"/>
        <end position="372"/>
    </location>
</feature>
<dbReference type="Proteomes" id="UP000218172">
    <property type="component" value="Unassembled WGS sequence"/>
</dbReference>
<reference evidence="3" key="1">
    <citation type="submission" date="2017-08" db="EMBL/GenBank/DDBJ databases">
        <title>A dynamic microbial community with high functional redundancy inhabits the cold, oxic subseafloor aquifer.</title>
        <authorList>
            <person name="Tully B.J."/>
            <person name="Wheat C.G."/>
            <person name="Glazer B.T."/>
            <person name="Huber J.A."/>
        </authorList>
    </citation>
    <scope>NUCLEOTIDE SEQUENCE [LARGE SCALE GENOMIC DNA]</scope>
</reference>
<dbReference type="PANTHER" id="PTHR21562:SF83">
    <property type="entry name" value="PECTIN ACETYLESTERASE 4"/>
    <property type="match status" value="1"/>
</dbReference>
<dbReference type="SUPFAM" id="SSF53474">
    <property type="entry name" value="alpha/beta-Hydrolases"/>
    <property type="match status" value="1"/>
</dbReference>
<proteinExistence type="predicted"/>
<evidence type="ECO:0008006" key="4">
    <source>
        <dbReference type="Google" id="ProtNLM"/>
    </source>
</evidence>
<dbReference type="GO" id="GO:0016787">
    <property type="term" value="F:hydrolase activity"/>
    <property type="evidence" value="ECO:0007669"/>
    <property type="project" value="InterPro"/>
</dbReference>
<organism evidence="2 3">
    <name type="scientific">SAR86 cluster bacterium</name>
    <dbReference type="NCBI Taxonomy" id="2030880"/>
    <lineage>
        <taxon>Bacteria</taxon>
        <taxon>Pseudomonadati</taxon>
        <taxon>Pseudomonadota</taxon>
        <taxon>Gammaproteobacteria</taxon>
        <taxon>SAR86 cluster</taxon>
    </lineage>
</organism>
<dbReference type="EMBL" id="NVQR01000067">
    <property type="protein sequence ID" value="PCH61451.1"/>
    <property type="molecule type" value="Genomic_DNA"/>
</dbReference>
<dbReference type="PANTHER" id="PTHR21562">
    <property type="entry name" value="NOTUM-RELATED"/>
    <property type="match status" value="1"/>
</dbReference>
<dbReference type="Pfam" id="PF03283">
    <property type="entry name" value="PAE"/>
    <property type="match status" value="1"/>
</dbReference>
<gene>
    <name evidence="2" type="ORF">COC19_04785</name>
</gene>
<dbReference type="PROSITE" id="PS51257">
    <property type="entry name" value="PROKAR_LIPOPROTEIN"/>
    <property type="match status" value="1"/>
</dbReference>
<dbReference type="AlphaFoldDB" id="A0A2A4MN34"/>
<evidence type="ECO:0000313" key="2">
    <source>
        <dbReference type="EMBL" id="PCH61451.1"/>
    </source>
</evidence>
<dbReference type="InterPro" id="IPR004963">
    <property type="entry name" value="PAE/NOTUM"/>
</dbReference>
<evidence type="ECO:0000313" key="3">
    <source>
        <dbReference type="Proteomes" id="UP000218172"/>
    </source>
</evidence>
<keyword evidence="1" id="KW-0732">Signal</keyword>
<sequence length="372" mass="40604">MRYPTLFLVVGLSLLLAACSFSASTPATSPAPKADFAGLHADWNTIEPTGDTLCSDGSAYKFYVRQGDPEKLMFYLEGGGACWTGALCDADLQATYTVNLQRSDPARFSGVFDFERADNPFADYTVIMAPYCSGDVHLGDISKFYQSPSVGDHSGHALRIEHRGYNNAQAALRWVYEHLFQPETVFVTGSSAGSIPSPFYAVELARHYPQSRIVQLGDASGGYNTMASFTPYESWNLDTVLNRTGLLAGVVQEEFNFQLLYEAAAKASAGISFASYDTAEDAVQKQFLALGGSPVESLQTQLDDNLRVISSAVPKFRYFVAGGSVHTVLLSPNFYKYKVGETLLMDWIGRLARGESVQNQHCVDCTIAEIVN</sequence>